<feature type="domain" description="Meg" evidence="3">
    <location>
        <begin position="28"/>
        <end position="110"/>
    </location>
</feature>
<gene>
    <name evidence="4" type="ORF">PVAP13_5NG351400</name>
</gene>
<proteinExistence type="inferred from homology"/>
<evidence type="ECO:0000256" key="2">
    <source>
        <dbReference type="ARBA" id="ARBA00023157"/>
    </source>
</evidence>
<dbReference type="InterPro" id="IPR056205">
    <property type="entry name" value="Meg"/>
</dbReference>
<protein>
    <recommendedName>
        <fullName evidence="3">Meg domain-containing protein</fullName>
    </recommendedName>
</protein>
<dbReference type="AlphaFoldDB" id="A0A8T0RW90"/>
<evidence type="ECO:0000313" key="4">
    <source>
        <dbReference type="EMBL" id="KAG2588639.1"/>
    </source>
</evidence>
<evidence type="ECO:0000256" key="1">
    <source>
        <dbReference type="ARBA" id="ARBA00010149"/>
    </source>
</evidence>
<keyword evidence="2" id="KW-1015">Disulfide bond</keyword>
<keyword evidence="5" id="KW-1185">Reference proteome</keyword>
<accession>A0A8T0RW90</accession>
<comment type="similarity">
    <text evidence="1">Belongs to the MEG family.</text>
</comment>
<sequence length="112" mass="12604">MSNLCIDASHSSRTHLPKTYKCLVPYSMEGHKMQNGALVLLSLPVLGCFSIHVTRGTVMDEMSTEKDLIPKNRTCYHANDLCKLFNHDFCWCCLGGNCYITQSECKANCHTK</sequence>
<organism evidence="4 5">
    <name type="scientific">Panicum virgatum</name>
    <name type="common">Blackwell switchgrass</name>
    <dbReference type="NCBI Taxonomy" id="38727"/>
    <lineage>
        <taxon>Eukaryota</taxon>
        <taxon>Viridiplantae</taxon>
        <taxon>Streptophyta</taxon>
        <taxon>Embryophyta</taxon>
        <taxon>Tracheophyta</taxon>
        <taxon>Spermatophyta</taxon>
        <taxon>Magnoliopsida</taxon>
        <taxon>Liliopsida</taxon>
        <taxon>Poales</taxon>
        <taxon>Poaceae</taxon>
        <taxon>PACMAD clade</taxon>
        <taxon>Panicoideae</taxon>
        <taxon>Panicodae</taxon>
        <taxon>Paniceae</taxon>
        <taxon>Panicinae</taxon>
        <taxon>Panicum</taxon>
        <taxon>Panicum sect. Hiantes</taxon>
    </lineage>
</organism>
<dbReference type="Pfam" id="PF24153">
    <property type="entry name" value="Meg"/>
    <property type="match status" value="1"/>
</dbReference>
<comment type="caution">
    <text evidence="4">The sequence shown here is derived from an EMBL/GenBank/DDBJ whole genome shotgun (WGS) entry which is preliminary data.</text>
</comment>
<dbReference type="Proteomes" id="UP000823388">
    <property type="component" value="Chromosome 5N"/>
</dbReference>
<dbReference type="EMBL" id="CM029046">
    <property type="protein sequence ID" value="KAG2588639.1"/>
    <property type="molecule type" value="Genomic_DNA"/>
</dbReference>
<name>A0A8T0RW90_PANVG</name>
<reference evidence="4" key="1">
    <citation type="submission" date="2020-05" db="EMBL/GenBank/DDBJ databases">
        <title>WGS assembly of Panicum virgatum.</title>
        <authorList>
            <person name="Lovell J.T."/>
            <person name="Jenkins J."/>
            <person name="Shu S."/>
            <person name="Juenger T.E."/>
            <person name="Schmutz J."/>
        </authorList>
    </citation>
    <scope>NUCLEOTIDE SEQUENCE</scope>
    <source>
        <strain evidence="4">AP13</strain>
    </source>
</reference>
<evidence type="ECO:0000259" key="3">
    <source>
        <dbReference type="Pfam" id="PF24153"/>
    </source>
</evidence>
<evidence type="ECO:0000313" key="5">
    <source>
        <dbReference type="Proteomes" id="UP000823388"/>
    </source>
</evidence>